<dbReference type="STRING" id="688246.Premu_0714"/>
<dbReference type="GO" id="GO:0015074">
    <property type="term" value="P:DNA integration"/>
    <property type="evidence" value="ECO:0007669"/>
    <property type="project" value="InterPro"/>
</dbReference>
<dbReference type="PROSITE" id="PS50994">
    <property type="entry name" value="INTEGRASE"/>
    <property type="match status" value="1"/>
</dbReference>
<dbReference type="PANTHER" id="PTHR35004:SF8">
    <property type="entry name" value="TRANSPOSASE RV3428C-RELATED"/>
    <property type="match status" value="1"/>
</dbReference>
<evidence type="ECO:0000313" key="3">
    <source>
        <dbReference type="EMBL" id="EGN56181.1"/>
    </source>
</evidence>
<dbReference type="EMBL" id="GL945017">
    <property type="protein sequence ID" value="EGN56181.1"/>
    <property type="molecule type" value="Genomic_DNA"/>
</dbReference>
<gene>
    <name evidence="3" type="ORF">Premu_0714</name>
</gene>
<dbReference type="SUPFAM" id="SSF53098">
    <property type="entry name" value="Ribonuclease H-like"/>
    <property type="match status" value="1"/>
</dbReference>
<dbReference type="Gene3D" id="3.30.420.10">
    <property type="entry name" value="Ribonuclease H-like superfamily/Ribonuclease H"/>
    <property type="match status" value="1"/>
</dbReference>
<dbReference type="InterPro" id="IPR036397">
    <property type="entry name" value="RNaseH_sf"/>
</dbReference>
<dbReference type="PANTHER" id="PTHR35004">
    <property type="entry name" value="TRANSPOSASE RV3428C-RELATED"/>
    <property type="match status" value="1"/>
</dbReference>
<name>F8N6A0_9BACT</name>
<dbReference type="InterPro" id="IPR054353">
    <property type="entry name" value="IstA-like_C"/>
</dbReference>
<dbReference type="InterPro" id="IPR001584">
    <property type="entry name" value="Integrase_cat-core"/>
</dbReference>
<dbReference type="HOGENOM" id="CLU_020626_11_0_10"/>
<dbReference type="GO" id="GO:0003676">
    <property type="term" value="F:nucleic acid binding"/>
    <property type="evidence" value="ECO:0007669"/>
    <property type="project" value="InterPro"/>
</dbReference>
<proteinExistence type="inferred from homology"/>
<dbReference type="Pfam" id="PF22483">
    <property type="entry name" value="Mu-transpos_C_2"/>
    <property type="match status" value="1"/>
</dbReference>
<evidence type="ECO:0000313" key="4">
    <source>
        <dbReference type="Proteomes" id="UP000002772"/>
    </source>
</evidence>
<dbReference type="Proteomes" id="UP000002772">
    <property type="component" value="Unassembled WGS sequence"/>
</dbReference>
<dbReference type="InterPro" id="IPR012337">
    <property type="entry name" value="RNaseH-like_sf"/>
</dbReference>
<evidence type="ECO:0000256" key="1">
    <source>
        <dbReference type="ARBA" id="ARBA00009277"/>
    </source>
</evidence>
<keyword evidence="4" id="KW-1185">Reference proteome</keyword>
<organism evidence="3 4">
    <name type="scientific">Hallella multisaccharivorax DSM 17128</name>
    <dbReference type="NCBI Taxonomy" id="688246"/>
    <lineage>
        <taxon>Bacteria</taxon>
        <taxon>Pseudomonadati</taxon>
        <taxon>Bacteroidota</taxon>
        <taxon>Bacteroidia</taxon>
        <taxon>Bacteroidales</taxon>
        <taxon>Prevotellaceae</taxon>
        <taxon>Hallella</taxon>
    </lineage>
</organism>
<evidence type="ECO:0000259" key="2">
    <source>
        <dbReference type="PROSITE" id="PS50994"/>
    </source>
</evidence>
<sequence>MAGKTKGMSQIKQILLLKKQNVSNRKIAGIVGMNKEAVNNYVNKAKSDTLSLDELLALEDPVLEHRMKGGNAAYTDSRFEKFKEMLPYLESEMRRKHVTLQLLWEEYRRDTPSGYSLTQFRYHYRQDVTAKEDNRPSTILKDLYVGGEQIFLDFSGDTMSYVNRDTGEVVKVQTFVACLPASDYGFMICVPSQSTEDFVYACIQCFKALGGVPRILVPDNLKAAVIKPDKYMPSINKVMDDMANFYHTVIMPARVRHPQDKAQVEDLVKIGYSRVYAELRNETFHSLDELNEAVSAKMLAHNQKRMQHHPYTREERFLAIEKPNLLPLPDTDFEIRFYTSLKVAPNCCVYLGRDKHYYSVPYQYIGQQAQIVYTRTLVKIFIDGKQVATHKRDYRQGEYTTIEEHLASNSRAYRDRSPQYYMEKAYKGSVYLGDIVKNLFYTSTMPPETHYKTCDALLALKRKSDPLVFKEACQTALQHHRYSYGFIKRLVETKCAGTAETSAPAPPDHANIRGRHQFL</sequence>
<dbReference type="RefSeq" id="WP_007573160.1">
    <property type="nucleotide sequence ID" value="NZ_BPTS01000001.1"/>
</dbReference>
<accession>F8N6A0</accession>
<protein>
    <submittedName>
        <fullName evidence="3">Integrase catalytic region</fullName>
    </submittedName>
</protein>
<dbReference type="NCBIfam" id="NF033546">
    <property type="entry name" value="transpos_IS21"/>
    <property type="match status" value="1"/>
</dbReference>
<comment type="similarity">
    <text evidence="1">Belongs to the transposase IS21/IS408/IS1162 family.</text>
</comment>
<dbReference type="AlphaFoldDB" id="F8N6A0"/>
<feature type="domain" description="Integrase catalytic" evidence="2">
    <location>
        <begin position="132"/>
        <end position="324"/>
    </location>
</feature>
<dbReference type="eggNOG" id="COG4584">
    <property type="taxonomic scope" value="Bacteria"/>
</dbReference>
<reference evidence="4" key="1">
    <citation type="journal article" date="2011" name="Stand. Genomic Sci.">
        <title>Non-contiguous finished genome sequence of the opportunistic oral pathogen Prevotella multisaccharivorax type strain (PPPA20).</title>
        <authorList>
            <person name="Pati A."/>
            <person name="Gronow S."/>
            <person name="Lu M."/>
            <person name="Lapidus A."/>
            <person name="Nolan M."/>
            <person name="Lucas S."/>
            <person name="Hammon N."/>
            <person name="Deshpande S."/>
            <person name="Cheng J.F."/>
            <person name="Tapia R."/>
            <person name="Han C."/>
            <person name="Goodwin L."/>
            <person name="Pitluck S."/>
            <person name="Liolios K."/>
            <person name="Pagani I."/>
            <person name="Mavromatis K."/>
            <person name="Mikhailova N."/>
            <person name="Huntemann M."/>
            <person name="Chen A."/>
            <person name="Palaniappan K."/>
            <person name="Land M."/>
            <person name="Hauser L."/>
            <person name="Detter J.C."/>
            <person name="Brambilla E.M."/>
            <person name="Rohde M."/>
            <person name="Goker M."/>
            <person name="Woyke T."/>
            <person name="Bristow J."/>
            <person name="Eisen J.A."/>
            <person name="Markowitz V."/>
            <person name="Hugenholtz P."/>
            <person name="Kyrpides N.C."/>
            <person name="Klenk H.P."/>
            <person name="Ivanova N."/>
        </authorList>
    </citation>
    <scope>NUCLEOTIDE SEQUENCE [LARGE SCALE GENOMIC DNA]</scope>
    <source>
        <strain evidence="4">DSM 17128</strain>
    </source>
</reference>